<evidence type="ECO:0000313" key="3">
    <source>
        <dbReference type="Proteomes" id="UP000178570"/>
    </source>
</evidence>
<accession>A0A1G1XKF7</accession>
<dbReference type="PANTHER" id="PTHR47642:SF5">
    <property type="entry name" value="ATP-DEPENDENT DNA HELICASE"/>
    <property type="match status" value="1"/>
</dbReference>
<dbReference type="GO" id="GO:0000723">
    <property type="term" value="P:telomere maintenance"/>
    <property type="evidence" value="ECO:0007669"/>
    <property type="project" value="InterPro"/>
</dbReference>
<sequence>MEFDFEISSELKDLAEKIESSPDNFFVAGKAGTGKSTLVKYIQETSKKNLVVLAPTGVAAVNVDGQTIHSFCGLPLSFINKEGIHEHRDKNLYRNLDLLIIDEISMVRADVFDGMDYFFRINRFDKTLPFGGLCVILVGDLYQLSPVVETSLRSAFRMHYKTPYFFSSSAFSQNRRSFKLIELQKIYRQEDERFINVLHEVRHSQLSRDSLDLINQRTITEDEEPDESFIVLTSRNDMANKINQKRLSEIEAGEKTYDAEVTGLFEEKSYPTEFELKLKPSAKVMFLKNDHHGRWVNGSLGFVAEVEDDFVTVDLDGVIFEVKKEVWQKIKYVFNDKTKRIEEEVIGTFTQYPLRLAWAVTIHKSQGMTFDKVVIDLGHGAFSHGQTYVALSRCRTLDGIYLRRPIRQNDFIFDKDVVGFYELFEDGV</sequence>
<dbReference type="InterPro" id="IPR010285">
    <property type="entry name" value="DNA_helicase_pif1-like_DEAD"/>
</dbReference>
<dbReference type="FunFam" id="3.40.50.300:FF:001498">
    <property type="entry name" value="ATP-dependent DNA helicase"/>
    <property type="match status" value="1"/>
</dbReference>
<dbReference type="PANTHER" id="PTHR47642">
    <property type="entry name" value="ATP-DEPENDENT DNA HELICASE"/>
    <property type="match status" value="1"/>
</dbReference>
<evidence type="ECO:0000313" key="2">
    <source>
        <dbReference type="EMBL" id="OGY40156.1"/>
    </source>
</evidence>
<dbReference type="GO" id="GO:0006281">
    <property type="term" value="P:DNA repair"/>
    <property type="evidence" value="ECO:0007669"/>
    <property type="project" value="InterPro"/>
</dbReference>
<dbReference type="GO" id="GO:0003678">
    <property type="term" value="F:DNA helicase activity"/>
    <property type="evidence" value="ECO:0007669"/>
    <property type="project" value="InterPro"/>
</dbReference>
<dbReference type="STRING" id="1797529.A2570_02615"/>
<protein>
    <recommendedName>
        <fullName evidence="1">DNA helicase Pif1-like DEAD-box helicase domain-containing protein</fullName>
    </recommendedName>
</protein>
<dbReference type="AlphaFoldDB" id="A0A1G1XKF7"/>
<dbReference type="CDD" id="cd18809">
    <property type="entry name" value="SF1_C_RecD"/>
    <property type="match status" value="1"/>
</dbReference>
<dbReference type="Pfam" id="PF05970">
    <property type="entry name" value="PIF1"/>
    <property type="match status" value="1"/>
</dbReference>
<dbReference type="Gene3D" id="3.40.50.300">
    <property type="entry name" value="P-loop containing nucleotide triphosphate hydrolases"/>
    <property type="match status" value="2"/>
</dbReference>
<dbReference type="InterPro" id="IPR027417">
    <property type="entry name" value="P-loop_NTPase"/>
</dbReference>
<evidence type="ECO:0000259" key="1">
    <source>
        <dbReference type="Pfam" id="PF05970"/>
    </source>
</evidence>
<gene>
    <name evidence="2" type="ORF">A2570_02615</name>
</gene>
<proteinExistence type="predicted"/>
<dbReference type="EMBL" id="MHHY01000009">
    <property type="protein sequence ID" value="OGY40156.1"/>
    <property type="molecule type" value="Genomic_DNA"/>
</dbReference>
<comment type="caution">
    <text evidence="2">The sequence shown here is derived from an EMBL/GenBank/DDBJ whole genome shotgun (WGS) entry which is preliminary data.</text>
</comment>
<dbReference type="InterPro" id="IPR051055">
    <property type="entry name" value="PIF1_helicase"/>
</dbReference>
<name>A0A1G1XKF7_9BACT</name>
<organism evidence="2 3">
    <name type="scientific">Candidatus Brennerbacteria bacterium RIFOXYD1_FULL_41_16</name>
    <dbReference type="NCBI Taxonomy" id="1797529"/>
    <lineage>
        <taxon>Bacteria</taxon>
        <taxon>Candidatus Brenneribacteriota</taxon>
    </lineage>
</organism>
<dbReference type="Proteomes" id="UP000178570">
    <property type="component" value="Unassembled WGS sequence"/>
</dbReference>
<reference evidence="2 3" key="1">
    <citation type="journal article" date="2016" name="Nat. Commun.">
        <title>Thousands of microbial genomes shed light on interconnected biogeochemical processes in an aquifer system.</title>
        <authorList>
            <person name="Anantharaman K."/>
            <person name="Brown C.T."/>
            <person name="Hug L.A."/>
            <person name="Sharon I."/>
            <person name="Castelle C.J."/>
            <person name="Probst A.J."/>
            <person name="Thomas B.C."/>
            <person name="Singh A."/>
            <person name="Wilkins M.J."/>
            <person name="Karaoz U."/>
            <person name="Brodie E.L."/>
            <person name="Williams K.H."/>
            <person name="Hubbard S.S."/>
            <person name="Banfield J.F."/>
        </authorList>
    </citation>
    <scope>NUCLEOTIDE SEQUENCE [LARGE SCALE GENOMIC DNA]</scope>
</reference>
<feature type="domain" description="DNA helicase Pif1-like DEAD-box helicase" evidence="1">
    <location>
        <begin position="18"/>
        <end position="203"/>
    </location>
</feature>
<dbReference type="SUPFAM" id="SSF52540">
    <property type="entry name" value="P-loop containing nucleoside triphosphate hydrolases"/>
    <property type="match status" value="2"/>
</dbReference>